<gene>
    <name evidence="5" type="ORF">PPGU16_49540</name>
</gene>
<dbReference type="PROSITE" id="PS50949">
    <property type="entry name" value="HTH_GNTR"/>
    <property type="match status" value="1"/>
</dbReference>
<dbReference type="InterPro" id="IPR011711">
    <property type="entry name" value="GntR_C"/>
</dbReference>
<organism evidence="5 6">
    <name type="scientific">Paraburkholderia largidicola</name>
    <dbReference type="NCBI Taxonomy" id="3014751"/>
    <lineage>
        <taxon>Bacteria</taxon>
        <taxon>Pseudomonadati</taxon>
        <taxon>Pseudomonadota</taxon>
        <taxon>Betaproteobacteria</taxon>
        <taxon>Burkholderiales</taxon>
        <taxon>Burkholderiaceae</taxon>
        <taxon>Paraburkholderia</taxon>
    </lineage>
</organism>
<dbReference type="Gene3D" id="1.10.10.10">
    <property type="entry name" value="Winged helix-like DNA-binding domain superfamily/Winged helix DNA-binding domain"/>
    <property type="match status" value="1"/>
</dbReference>
<dbReference type="SUPFAM" id="SSF48008">
    <property type="entry name" value="GntR ligand-binding domain-like"/>
    <property type="match status" value="1"/>
</dbReference>
<evidence type="ECO:0000259" key="4">
    <source>
        <dbReference type="PROSITE" id="PS50949"/>
    </source>
</evidence>
<dbReference type="PRINTS" id="PR00035">
    <property type="entry name" value="HTHGNTR"/>
</dbReference>
<evidence type="ECO:0000313" key="5">
    <source>
        <dbReference type="EMBL" id="BCF91887.1"/>
    </source>
</evidence>
<keyword evidence="2" id="KW-0238">DNA-binding</keyword>
<reference evidence="5 6" key="1">
    <citation type="journal article" date="2020" name="Genes (Basel)">
        <title>Genomic Comparison of Insect Gut Symbionts from Divergent Burkholderia Subclades.</title>
        <authorList>
            <person name="Takeshita K."/>
            <person name="Kikuchi Y."/>
        </authorList>
    </citation>
    <scope>NUCLEOTIDE SEQUENCE [LARGE SCALE GENOMIC DNA]</scope>
    <source>
        <strain evidence="5 6">PGU16</strain>
    </source>
</reference>
<dbReference type="SMART" id="SM00895">
    <property type="entry name" value="FCD"/>
    <property type="match status" value="1"/>
</dbReference>
<dbReference type="InterPro" id="IPR000524">
    <property type="entry name" value="Tscrpt_reg_HTH_GntR"/>
</dbReference>
<dbReference type="GO" id="GO:0003700">
    <property type="term" value="F:DNA-binding transcription factor activity"/>
    <property type="evidence" value="ECO:0007669"/>
    <property type="project" value="InterPro"/>
</dbReference>
<dbReference type="GO" id="GO:0003677">
    <property type="term" value="F:DNA binding"/>
    <property type="evidence" value="ECO:0007669"/>
    <property type="project" value="UniProtKB-KW"/>
</dbReference>
<dbReference type="PANTHER" id="PTHR43537">
    <property type="entry name" value="TRANSCRIPTIONAL REGULATOR, GNTR FAMILY"/>
    <property type="match status" value="1"/>
</dbReference>
<dbReference type="Gene3D" id="1.20.120.530">
    <property type="entry name" value="GntR ligand-binding domain-like"/>
    <property type="match status" value="1"/>
</dbReference>
<dbReference type="InterPro" id="IPR036388">
    <property type="entry name" value="WH-like_DNA-bd_sf"/>
</dbReference>
<dbReference type="EMBL" id="AP023175">
    <property type="protein sequence ID" value="BCF91887.1"/>
    <property type="molecule type" value="Genomic_DNA"/>
</dbReference>
<evidence type="ECO:0000313" key="6">
    <source>
        <dbReference type="Proteomes" id="UP000510888"/>
    </source>
</evidence>
<dbReference type="Proteomes" id="UP000510888">
    <property type="component" value="Chromosome 2"/>
</dbReference>
<dbReference type="Pfam" id="PF07729">
    <property type="entry name" value="FCD"/>
    <property type="match status" value="1"/>
</dbReference>
<dbReference type="InterPro" id="IPR036390">
    <property type="entry name" value="WH_DNA-bd_sf"/>
</dbReference>
<dbReference type="SMART" id="SM00345">
    <property type="entry name" value="HTH_GNTR"/>
    <property type="match status" value="1"/>
</dbReference>
<sequence>MAISGKRDNDCVWRFAKGEGGACAPCYALQSPQRERYSYPHSHGHNKYIMDYRHLQKRKSLHARIVQELGIEIVSGRLAPGERLPAEATLCEKYGVSRPVLREATRVLVAKGLVVSKPRVGSVVRPREEWHMLDPDVLYWTLNSIPEGEFFLSLMTVRRIIEPAAAALAATAATDEDLVRIGSAYDRMEHAQSAGDLLEPDLEFHRAIMAATHNDMLAYIGNMMSLALSESIKLTSRHPDTHALSLPRHKAILTAIQNRDALAARQASLVQLENARADADKILGVGAHTLS</sequence>
<dbReference type="PANTHER" id="PTHR43537:SF44">
    <property type="entry name" value="GNTR FAMILY REGULATORY PROTEIN"/>
    <property type="match status" value="1"/>
</dbReference>
<dbReference type="AlphaFoldDB" id="A0A7I8BSX3"/>
<evidence type="ECO:0000256" key="2">
    <source>
        <dbReference type="ARBA" id="ARBA00023125"/>
    </source>
</evidence>
<keyword evidence="1" id="KW-0805">Transcription regulation</keyword>
<dbReference type="CDD" id="cd07377">
    <property type="entry name" value="WHTH_GntR"/>
    <property type="match status" value="1"/>
</dbReference>
<dbReference type="InterPro" id="IPR008920">
    <property type="entry name" value="TF_FadR/GntR_C"/>
</dbReference>
<protein>
    <submittedName>
        <fullName evidence="5">GntR family transcriptional regulator</fullName>
    </submittedName>
</protein>
<dbReference type="KEGG" id="plad:PPGU16_49540"/>
<keyword evidence="3" id="KW-0804">Transcription</keyword>
<dbReference type="SUPFAM" id="SSF46785">
    <property type="entry name" value="Winged helix' DNA-binding domain"/>
    <property type="match status" value="1"/>
</dbReference>
<evidence type="ECO:0000256" key="1">
    <source>
        <dbReference type="ARBA" id="ARBA00023015"/>
    </source>
</evidence>
<proteinExistence type="predicted"/>
<dbReference type="Pfam" id="PF00392">
    <property type="entry name" value="GntR"/>
    <property type="match status" value="1"/>
</dbReference>
<evidence type="ECO:0000256" key="3">
    <source>
        <dbReference type="ARBA" id="ARBA00023163"/>
    </source>
</evidence>
<keyword evidence="6" id="KW-1185">Reference proteome</keyword>
<feature type="domain" description="HTH gntR-type" evidence="4">
    <location>
        <begin position="59"/>
        <end position="127"/>
    </location>
</feature>
<accession>A0A7I8BSX3</accession>
<name>A0A7I8BSX3_9BURK</name>